<feature type="compositionally biased region" description="Acidic residues" evidence="1">
    <location>
        <begin position="77"/>
        <end position="96"/>
    </location>
</feature>
<feature type="compositionally biased region" description="Basic and acidic residues" evidence="1">
    <location>
        <begin position="193"/>
        <end position="203"/>
    </location>
</feature>
<organism evidence="2 3">
    <name type="scientific">Hymenobacter ginkgonis</name>
    <dbReference type="NCBI Taxonomy" id="2682976"/>
    <lineage>
        <taxon>Bacteria</taxon>
        <taxon>Pseudomonadati</taxon>
        <taxon>Bacteroidota</taxon>
        <taxon>Cytophagia</taxon>
        <taxon>Cytophagales</taxon>
        <taxon>Hymenobacteraceae</taxon>
        <taxon>Hymenobacter</taxon>
    </lineage>
</organism>
<dbReference type="Proteomes" id="UP000441336">
    <property type="component" value="Unassembled WGS sequence"/>
</dbReference>
<feature type="region of interest" description="Disordered" evidence="1">
    <location>
        <begin position="312"/>
        <end position="341"/>
    </location>
</feature>
<feature type="compositionally biased region" description="Acidic residues" evidence="1">
    <location>
        <begin position="118"/>
        <end position="139"/>
    </location>
</feature>
<protein>
    <submittedName>
        <fullName evidence="2">Uncharacterized protein</fullName>
    </submittedName>
</protein>
<feature type="compositionally biased region" description="Low complexity" evidence="1">
    <location>
        <begin position="224"/>
        <end position="237"/>
    </location>
</feature>
<dbReference type="EMBL" id="WQKZ01000002">
    <property type="protein sequence ID" value="MVN76148.1"/>
    <property type="molecule type" value="Genomic_DNA"/>
</dbReference>
<dbReference type="AlphaFoldDB" id="A0A7K1TCL5"/>
<proteinExistence type="predicted"/>
<keyword evidence="3" id="KW-1185">Reference proteome</keyword>
<gene>
    <name evidence="2" type="ORF">GO988_07405</name>
</gene>
<name>A0A7K1TCL5_9BACT</name>
<comment type="caution">
    <text evidence="2">The sequence shown here is derived from an EMBL/GenBank/DDBJ whole genome shotgun (WGS) entry which is preliminary data.</text>
</comment>
<evidence type="ECO:0000256" key="1">
    <source>
        <dbReference type="SAM" id="MobiDB-lite"/>
    </source>
</evidence>
<feature type="region of interest" description="Disordered" evidence="1">
    <location>
        <begin position="65"/>
        <end position="247"/>
    </location>
</feature>
<evidence type="ECO:0000313" key="3">
    <source>
        <dbReference type="Proteomes" id="UP000441336"/>
    </source>
</evidence>
<dbReference type="RefSeq" id="WP_157563748.1">
    <property type="nucleotide sequence ID" value="NZ_WQKZ01000002.1"/>
</dbReference>
<reference evidence="2 3" key="1">
    <citation type="submission" date="2019-12" db="EMBL/GenBank/DDBJ databases">
        <title>Hymenobacter sp. HMF4947 Genome sequencing and assembly.</title>
        <authorList>
            <person name="Kang H."/>
            <person name="Cha I."/>
            <person name="Kim H."/>
            <person name="Joh K."/>
        </authorList>
    </citation>
    <scope>NUCLEOTIDE SEQUENCE [LARGE SCALE GENOMIC DNA]</scope>
    <source>
        <strain evidence="2 3">HMF4947</strain>
    </source>
</reference>
<evidence type="ECO:0000313" key="2">
    <source>
        <dbReference type="EMBL" id="MVN76148.1"/>
    </source>
</evidence>
<feature type="compositionally biased region" description="Basic and acidic residues" evidence="1">
    <location>
        <begin position="149"/>
        <end position="160"/>
    </location>
</feature>
<accession>A0A7K1TCL5</accession>
<sequence length="341" mass="37408">MSEPTNPLFEEEKEFLERKKLEYERALRGDVEHIKEQTVHVGKLALVGAGVAGGIWLLTKAFGRRKPKRQEWHYNEQDDDDYSGFGDDSYDYDADENAPTWNANRYFDQEPHGYSEQVDSEDEDEYPTPSLADEDDPLDDNGLSESPDFEPHSSRQHGTDDEAEEEQAPANAPHMEVYHTDAEDNTTFAQPAESRRFQSEDYSHPTANLPYDDSRRMPESNSFTAAEPTEETSTSQEDISTPAPKAKKSLVGPAIMSFLQSDTGKVIAGQVAAVAMALVTKAVKDLLPSSADETTKSSDLAASKAAVGSLPYGQQAPKVAPQSPVLDAHDPDASTAPSPLA</sequence>